<dbReference type="InterPro" id="IPR027417">
    <property type="entry name" value="P-loop_NTPase"/>
</dbReference>
<evidence type="ECO:0000313" key="4">
    <source>
        <dbReference type="Proteomes" id="UP000215027"/>
    </source>
</evidence>
<dbReference type="PROSITE" id="PS50837">
    <property type="entry name" value="NACHT"/>
    <property type="match status" value="1"/>
</dbReference>
<feature type="transmembrane region" description="Helical" evidence="1">
    <location>
        <begin position="527"/>
        <end position="548"/>
    </location>
</feature>
<proteinExistence type="predicted"/>
<dbReference type="KEGG" id="pbf:CFX0092_A1565"/>
<dbReference type="Proteomes" id="UP000215027">
    <property type="component" value="Chromosome I"/>
</dbReference>
<name>A0A170PFX9_9CHLR</name>
<feature type="transmembrane region" description="Helical" evidence="1">
    <location>
        <begin position="420"/>
        <end position="442"/>
    </location>
</feature>
<dbReference type="SUPFAM" id="SSF52540">
    <property type="entry name" value="P-loop containing nucleoside triphosphate hydrolases"/>
    <property type="match status" value="1"/>
</dbReference>
<evidence type="ECO:0000259" key="2">
    <source>
        <dbReference type="PROSITE" id="PS50837"/>
    </source>
</evidence>
<keyword evidence="1" id="KW-0472">Membrane</keyword>
<dbReference type="RefSeq" id="WP_095042938.1">
    <property type="nucleotide sequence ID" value="NZ_LN890655.1"/>
</dbReference>
<dbReference type="Pfam" id="PF05729">
    <property type="entry name" value="NACHT"/>
    <property type="match status" value="1"/>
</dbReference>
<protein>
    <recommendedName>
        <fullName evidence="2">NACHT domain-containing protein</fullName>
    </recommendedName>
</protein>
<dbReference type="Gene3D" id="3.40.50.300">
    <property type="entry name" value="P-loop containing nucleotide triphosphate hydrolases"/>
    <property type="match status" value="1"/>
</dbReference>
<evidence type="ECO:0000313" key="3">
    <source>
        <dbReference type="EMBL" id="CUS03443.2"/>
    </source>
</evidence>
<feature type="transmembrane region" description="Helical" evidence="1">
    <location>
        <begin position="377"/>
        <end position="399"/>
    </location>
</feature>
<dbReference type="AlphaFoldDB" id="A0A170PFX9"/>
<reference evidence="3" key="1">
    <citation type="submission" date="2016-01" db="EMBL/GenBank/DDBJ databases">
        <authorList>
            <person name="Mcilroy J.S."/>
            <person name="Karst M S."/>
            <person name="Albertsen M."/>
        </authorList>
    </citation>
    <scope>NUCLEOTIDE SEQUENCE</scope>
    <source>
        <strain evidence="3">Cfx-K</strain>
    </source>
</reference>
<organism evidence="3 4">
    <name type="scientific">Candidatus Promineifilum breve</name>
    <dbReference type="NCBI Taxonomy" id="1806508"/>
    <lineage>
        <taxon>Bacteria</taxon>
        <taxon>Bacillati</taxon>
        <taxon>Chloroflexota</taxon>
        <taxon>Ardenticatenia</taxon>
        <taxon>Candidatus Promineifilales</taxon>
        <taxon>Candidatus Promineifilaceae</taxon>
        <taxon>Candidatus Promineifilum</taxon>
    </lineage>
</organism>
<feature type="domain" description="NACHT" evidence="2">
    <location>
        <begin position="79"/>
        <end position="196"/>
    </location>
</feature>
<dbReference type="EMBL" id="LN890655">
    <property type="protein sequence ID" value="CUS03443.2"/>
    <property type="molecule type" value="Genomic_DNA"/>
</dbReference>
<feature type="transmembrane region" description="Helical" evidence="1">
    <location>
        <begin position="448"/>
        <end position="469"/>
    </location>
</feature>
<keyword evidence="4" id="KW-1185">Reference proteome</keyword>
<sequence length="603" mass="65494">MNDQERHNRAVMLRRVRAVWLVGVLEESLHGGEIIDLGFAYRPAALAESGVPGWQQAPEYDVLLPVGTRIEAVYAAAGCVLLVLGEPGAGKTTMLLQLVSHLMGRAEADEAQPIPAVFSLAAYHNGRPLDEWLVEQLANNYEVPAKLARRWIDDGRFIPLLDGLDEVDPAHRAACAEAINAFRARHPGVPLLVTARNRDYQALATRLNLDKAIILQPLTAEQIDAYLARRGKRLDGLRAALAADRTLRELAQTPLMLSIMTLAANRPPERGDAALGDGTLSRAHLFDVYVERMARYRSKNMSYAPSDTIAWLSWLARQMARAGKPAFFLEDMQPAWLPGDDRPRFGRRARLAVFVALLLAALPAAIILLLFGRWGAAGGLLLIGALAAAVPALTGRFLLRGRLPYDRIETVESLGWSWPWAALGFGLGGLGGLALGALAAWLDRWTNTPWIALLPAAGGVLLMIENALLRGELRLRTTPGQGVAASRRNGFMVMGLVFVLMAGLGAVAVALGAAVGGPQAIIPATAWLLWLALYLGVGCGLAFGLLAYGQHRRLVRLLHDRGHLPADPADFLNYAAERNLLRKVGGGYTFVHALLLEYFNERT</sequence>
<feature type="transmembrane region" description="Helical" evidence="1">
    <location>
        <begin position="351"/>
        <end position="371"/>
    </location>
</feature>
<accession>A0A170PFX9</accession>
<dbReference type="InterPro" id="IPR007111">
    <property type="entry name" value="NACHT_NTPase"/>
</dbReference>
<gene>
    <name evidence="3" type="ORF">CFX0092_A1565</name>
</gene>
<keyword evidence="1" id="KW-1133">Transmembrane helix</keyword>
<dbReference type="OrthoDB" id="419058at2"/>
<feature type="transmembrane region" description="Helical" evidence="1">
    <location>
        <begin position="490"/>
        <end position="515"/>
    </location>
</feature>
<evidence type="ECO:0000256" key="1">
    <source>
        <dbReference type="SAM" id="Phobius"/>
    </source>
</evidence>
<keyword evidence="1" id="KW-0812">Transmembrane</keyword>